<dbReference type="InterPro" id="IPR029000">
    <property type="entry name" value="Cyclophilin-like_dom_sf"/>
</dbReference>
<reference evidence="6 7" key="1">
    <citation type="submission" date="2016-10" db="EMBL/GenBank/DDBJ databases">
        <authorList>
            <person name="de Groot N.N."/>
        </authorList>
    </citation>
    <scope>NUCLEOTIDE SEQUENCE [LARGE SCALE GENOMIC DNA]</scope>
    <source>
        <strain evidence="6 7">CGMCC 1.8891</strain>
    </source>
</reference>
<dbReference type="GeneID" id="98663809"/>
<dbReference type="InterPro" id="IPR003833">
    <property type="entry name" value="CT_C_D"/>
</dbReference>
<keyword evidence="3" id="KW-0067">ATP-binding</keyword>
<accession>A0A1I3NB00</accession>
<feature type="domain" description="Carboxyltransferase" evidence="5">
    <location>
        <begin position="22"/>
        <end position="230"/>
    </location>
</feature>
<evidence type="ECO:0000256" key="1">
    <source>
        <dbReference type="ARBA" id="ARBA00022741"/>
    </source>
</evidence>
<dbReference type="Gene3D" id="3.30.1360.40">
    <property type="match status" value="1"/>
</dbReference>
<gene>
    <name evidence="6" type="ORF">SAMN04488138_101341</name>
</gene>
<dbReference type="GO" id="GO:0005524">
    <property type="term" value="F:ATP binding"/>
    <property type="evidence" value="ECO:0007669"/>
    <property type="project" value="UniProtKB-KW"/>
</dbReference>
<dbReference type="Proteomes" id="UP000183299">
    <property type="component" value="Unassembled WGS sequence"/>
</dbReference>
<dbReference type="InterPro" id="IPR010016">
    <property type="entry name" value="PxpB"/>
</dbReference>
<evidence type="ECO:0000256" key="4">
    <source>
        <dbReference type="SAM" id="MobiDB-lite"/>
    </source>
</evidence>
<protein>
    <submittedName>
        <fullName evidence="6">Sensor histidine kinase inhibitor, KipI family</fullName>
    </submittedName>
</protein>
<dbReference type="SMART" id="SM00796">
    <property type="entry name" value="AHS1"/>
    <property type="match status" value="1"/>
</dbReference>
<proteinExistence type="predicted"/>
<dbReference type="Pfam" id="PF02682">
    <property type="entry name" value="CT_C_D"/>
    <property type="match status" value="1"/>
</dbReference>
<dbReference type="EMBL" id="FORY01000001">
    <property type="protein sequence ID" value="SFJ05956.1"/>
    <property type="molecule type" value="Genomic_DNA"/>
</dbReference>
<feature type="compositionally biased region" description="Basic and acidic residues" evidence="4">
    <location>
        <begin position="1"/>
        <end position="14"/>
    </location>
</feature>
<evidence type="ECO:0000256" key="3">
    <source>
        <dbReference type="ARBA" id="ARBA00022840"/>
    </source>
</evidence>
<dbReference type="STRING" id="576117.SAMN04488138_101341"/>
<dbReference type="SUPFAM" id="SSF160467">
    <property type="entry name" value="PH0987 N-terminal domain-like"/>
    <property type="match status" value="1"/>
</dbReference>
<dbReference type="RefSeq" id="WP_158527936.1">
    <property type="nucleotide sequence ID" value="NZ_FORY01000001.1"/>
</dbReference>
<organism evidence="6 7">
    <name type="scientific">Celeribacter halophilus</name>
    <dbReference type="NCBI Taxonomy" id="576117"/>
    <lineage>
        <taxon>Bacteria</taxon>
        <taxon>Pseudomonadati</taxon>
        <taxon>Pseudomonadota</taxon>
        <taxon>Alphaproteobacteria</taxon>
        <taxon>Rhodobacterales</taxon>
        <taxon>Roseobacteraceae</taxon>
        <taxon>Celeribacter</taxon>
    </lineage>
</organism>
<evidence type="ECO:0000259" key="5">
    <source>
        <dbReference type="SMART" id="SM00796"/>
    </source>
</evidence>
<keyword evidence="2" id="KW-0378">Hydrolase</keyword>
<dbReference type="Gene3D" id="2.40.100.10">
    <property type="entry name" value="Cyclophilin-like"/>
    <property type="match status" value="1"/>
</dbReference>
<dbReference type="PANTHER" id="PTHR34698">
    <property type="entry name" value="5-OXOPROLINASE SUBUNIT B"/>
    <property type="match status" value="1"/>
</dbReference>
<dbReference type="SUPFAM" id="SSF50891">
    <property type="entry name" value="Cyclophilin-like"/>
    <property type="match status" value="1"/>
</dbReference>
<sequence>MRGKPPEIAEEISRRPAGTGAPEILTLGRDGWLVRFALTLEPWVTAAVQKLHAQAQEAARSGALPGVTKVSPCLTSVLFSFDPASSERATMRAAIARLVEAEDWHTATPEPAARLWQVPVAFGGEHGPDLDEVATLSGRAAAQVIEDIAQTPLRVLAIGFAPGQPYLGLLPAPYDLPRMSALNPQVPQGAIALAVRQLVLFANASPTGWRQVARTAFRPFRPDSDTPIPLRAGDEMRLVPVSGSEMSVLLSAGDPAGGARLEVRR</sequence>
<dbReference type="GO" id="GO:0016787">
    <property type="term" value="F:hydrolase activity"/>
    <property type="evidence" value="ECO:0007669"/>
    <property type="project" value="UniProtKB-KW"/>
</dbReference>
<evidence type="ECO:0000313" key="7">
    <source>
        <dbReference type="Proteomes" id="UP000183299"/>
    </source>
</evidence>
<keyword evidence="1" id="KW-0547">Nucleotide-binding</keyword>
<evidence type="ECO:0000256" key="2">
    <source>
        <dbReference type="ARBA" id="ARBA00022801"/>
    </source>
</evidence>
<feature type="region of interest" description="Disordered" evidence="4">
    <location>
        <begin position="1"/>
        <end position="20"/>
    </location>
</feature>
<keyword evidence="7" id="KW-1185">Reference proteome</keyword>
<dbReference type="PANTHER" id="PTHR34698:SF2">
    <property type="entry name" value="5-OXOPROLINASE SUBUNIT B"/>
    <property type="match status" value="1"/>
</dbReference>
<dbReference type="AlphaFoldDB" id="A0A1I3NB00"/>
<evidence type="ECO:0000313" key="6">
    <source>
        <dbReference type="EMBL" id="SFJ05956.1"/>
    </source>
</evidence>
<name>A0A1I3NB00_9RHOB</name>